<feature type="region of interest" description="Disordered" evidence="1">
    <location>
        <begin position="274"/>
        <end position="378"/>
    </location>
</feature>
<gene>
    <name evidence="3" type="ORF">D9613_003145</name>
</gene>
<feature type="compositionally biased region" description="Pro residues" evidence="1">
    <location>
        <begin position="64"/>
        <end position="75"/>
    </location>
</feature>
<feature type="domain" description="EH" evidence="2">
    <location>
        <begin position="456"/>
        <end position="541"/>
    </location>
</feature>
<dbReference type="Proteomes" id="UP000521872">
    <property type="component" value="Unassembled WGS sequence"/>
</dbReference>
<feature type="compositionally biased region" description="Low complexity" evidence="1">
    <location>
        <begin position="146"/>
        <end position="169"/>
    </location>
</feature>
<reference evidence="3 4" key="1">
    <citation type="submission" date="2019-12" db="EMBL/GenBank/DDBJ databases">
        <authorList>
            <person name="Floudas D."/>
            <person name="Bentzer J."/>
            <person name="Ahren D."/>
            <person name="Johansson T."/>
            <person name="Persson P."/>
            <person name="Tunlid A."/>
        </authorList>
    </citation>
    <scope>NUCLEOTIDE SEQUENCE [LARGE SCALE GENOMIC DNA]</scope>
    <source>
        <strain evidence="3 4">CBS 102.39</strain>
    </source>
</reference>
<dbReference type="AlphaFoldDB" id="A0A8H4QP64"/>
<dbReference type="Pfam" id="PF12763">
    <property type="entry name" value="EH"/>
    <property type="match status" value="1"/>
</dbReference>
<feature type="region of interest" description="Disordered" evidence="1">
    <location>
        <begin position="57"/>
        <end position="80"/>
    </location>
</feature>
<feature type="compositionally biased region" description="Low complexity" evidence="1">
    <location>
        <begin position="358"/>
        <end position="378"/>
    </location>
</feature>
<feature type="compositionally biased region" description="Low complexity" evidence="1">
    <location>
        <begin position="199"/>
        <end position="218"/>
    </location>
</feature>
<dbReference type="InterPro" id="IPR011992">
    <property type="entry name" value="EF-hand-dom_pair"/>
</dbReference>
<dbReference type="SUPFAM" id="SSF47473">
    <property type="entry name" value="EF-hand"/>
    <property type="match status" value="1"/>
</dbReference>
<accession>A0A8H4QP64</accession>
<evidence type="ECO:0000313" key="3">
    <source>
        <dbReference type="EMBL" id="KAF4614566.1"/>
    </source>
</evidence>
<organism evidence="3 4">
    <name type="scientific">Agrocybe pediades</name>
    <dbReference type="NCBI Taxonomy" id="84607"/>
    <lineage>
        <taxon>Eukaryota</taxon>
        <taxon>Fungi</taxon>
        <taxon>Dikarya</taxon>
        <taxon>Basidiomycota</taxon>
        <taxon>Agaricomycotina</taxon>
        <taxon>Agaricomycetes</taxon>
        <taxon>Agaricomycetidae</taxon>
        <taxon>Agaricales</taxon>
        <taxon>Agaricineae</taxon>
        <taxon>Strophariaceae</taxon>
        <taxon>Agrocybe</taxon>
    </lineage>
</organism>
<evidence type="ECO:0000256" key="1">
    <source>
        <dbReference type="SAM" id="MobiDB-lite"/>
    </source>
</evidence>
<proteinExistence type="predicted"/>
<dbReference type="InterPro" id="IPR000261">
    <property type="entry name" value="EH_dom"/>
</dbReference>
<dbReference type="PRINTS" id="PR01217">
    <property type="entry name" value="PRICHEXTENSN"/>
</dbReference>
<feature type="compositionally biased region" description="Polar residues" evidence="1">
    <location>
        <begin position="326"/>
        <end position="336"/>
    </location>
</feature>
<keyword evidence="4" id="KW-1185">Reference proteome</keyword>
<evidence type="ECO:0000259" key="2">
    <source>
        <dbReference type="SMART" id="SM00027"/>
    </source>
</evidence>
<evidence type="ECO:0000313" key="4">
    <source>
        <dbReference type="Proteomes" id="UP000521872"/>
    </source>
</evidence>
<name>A0A8H4QP64_9AGAR</name>
<dbReference type="SMART" id="SM00027">
    <property type="entry name" value="EH"/>
    <property type="match status" value="1"/>
</dbReference>
<protein>
    <recommendedName>
        <fullName evidence="2">EH domain-containing protein</fullName>
    </recommendedName>
</protein>
<dbReference type="Gene3D" id="1.10.238.10">
    <property type="entry name" value="EF-hand"/>
    <property type="match status" value="1"/>
</dbReference>
<dbReference type="EMBL" id="JAACJL010000044">
    <property type="protein sequence ID" value="KAF4614566.1"/>
    <property type="molecule type" value="Genomic_DNA"/>
</dbReference>
<feature type="compositionally biased region" description="Basic and acidic residues" evidence="1">
    <location>
        <begin position="170"/>
        <end position="183"/>
    </location>
</feature>
<comment type="caution">
    <text evidence="3">The sequence shown here is derived from an EMBL/GenBank/DDBJ whole genome shotgun (WGS) entry which is preliminary data.</text>
</comment>
<sequence>MMIVENKQSLALSFMPSTTLQSRIQAFESLTHPNTTPSILEGPLSPLAAATLQPVAVPNKSRPKPPQPSPSPSPPNLGRKTSLIDLHDWVVAEQDGNKTAISIERSSSPSSSKTPTQQAFKPKPKPKPANLSAPLKSPPKLPPRNTSYTSLQSYASSSSSPPTASTSKSVEGRKDSLTVEYAHRYPPLAPGLRNGNSSGGSHVPSSSISSFHSVSLSSDTDPSTPGSMANFIATFPMDEADNTSLSESYEDVSASSIASPATERIIALDWEKAMAKRKPPPPWDSKPKPNVASPAAAAKRVPPKLPERPKVTPPPSYPVSRSSSYNTTPTSLNSPAIPNVPYTPRRSAPPPPSRSSDRASIQSTTTTTSYASSSRSPSVLSLNLVAKTKRPTPVPAAARRRYDAVFTENVIQRRRAEKMKAEEKPALLSPVEARGKRAVGWRGLSVDLITGDSLTSPPQNSKVDETVGNDETLEGAIVKLIWKRSKLSNAQLAEIWNECDITGQGVLSREAFVKGMWRIDEELRRAQTQAIKAATSSNNSNFYRTSSLLSLPSRTSTRSRDILR</sequence>
<feature type="region of interest" description="Disordered" evidence="1">
    <location>
        <begin position="103"/>
        <end position="232"/>
    </location>
</feature>